<dbReference type="EMBL" id="FORX01000028">
    <property type="protein sequence ID" value="SFK49440.1"/>
    <property type="molecule type" value="Genomic_DNA"/>
</dbReference>
<accession>A0A1I3ZZR8</accession>
<dbReference type="RefSeq" id="WP_092379365.1">
    <property type="nucleotide sequence ID" value="NZ_FORX01000028.1"/>
</dbReference>
<sequence>MKFVCVLNSIQPYKDDLDIMPSVFKHSSCFLSTLAKAYGKTFSKKTYKTYVENVKKFKLRYNAYNPELWIDSGGYHFVKGEYSKVNVDTLIDGYHLFLKEEFESYDKIFSLDLPLKADKKTQYSINKKSIEHSLNVIKENDAVKDKMYFVGQFLRNDQYEVWNKLYREFELYSVFKNRAIGGMVSSRRYFRNVPSPFIGIAYRYLFDFLKYKQKEDFAIHFLGIYLTQDRFTILLLEKLFSRYLKDVNINFSYDTISFSRKIKLSHADYKVYFDRGRGMRLDPSLYEFNRQDDLKLIYKEEHVEKASDLLFLLGEKRESKLKRDLDRFMCDFKGEEKEEIKPGNLEILDPLGVYINRNIDMIMSEMIDRQDIVSKIVSLEKIEHAFELIENFVYSSSGCLEYGSTSQIEVEKIATDSVFSSFHFLKIISYSMYEVLKFHLWFTKNQDDEKKLDKMNAEFITQFNKK</sequence>
<name>A0A1I3ZZR8_9BACT</name>
<dbReference type="Proteomes" id="UP000198635">
    <property type="component" value="Unassembled WGS sequence"/>
</dbReference>
<organism evidence="1 2">
    <name type="scientific">Desulfomicrobium apsheronum</name>
    <dbReference type="NCBI Taxonomy" id="52560"/>
    <lineage>
        <taxon>Bacteria</taxon>
        <taxon>Pseudomonadati</taxon>
        <taxon>Thermodesulfobacteriota</taxon>
        <taxon>Desulfovibrionia</taxon>
        <taxon>Desulfovibrionales</taxon>
        <taxon>Desulfomicrobiaceae</taxon>
        <taxon>Desulfomicrobium</taxon>
    </lineage>
</organism>
<evidence type="ECO:0000313" key="1">
    <source>
        <dbReference type="EMBL" id="SFK49440.1"/>
    </source>
</evidence>
<protein>
    <submittedName>
        <fullName evidence="1">Uncharacterized protein</fullName>
    </submittedName>
</protein>
<dbReference type="STRING" id="52560.SAMN04488082_12827"/>
<gene>
    <name evidence="1" type="ORF">SAMN04488082_12827</name>
</gene>
<keyword evidence="2" id="KW-1185">Reference proteome</keyword>
<dbReference type="AlphaFoldDB" id="A0A1I3ZZR8"/>
<proteinExistence type="predicted"/>
<evidence type="ECO:0000313" key="2">
    <source>
        <dbReference type="Proteomes" id="UP000198635"/>
    </source>
</evidence>
<reference evidence="2" key="1">
    <citation type="submission" date="2016-10" db="EMBL/GenBank/DDBJ databases">
        <authorList>
            <person name="Varghese N."/>
            <person name="Submissions S."/>
        </authorList>
    </citation>
    <scope>NUCLEOTIDE SEQUENCE [LARGE SCALE GENOMIC DNA]</scope>
    <source>
        <strain evidence="2">DSM 5918</strain>
    </source>
</reference>